<dbReference type="HOGENOM" id="CLU_101491_1_0_1"/>
<accession>A0A0C9YKA8</accession>
<name>A0A0C9YKA8_9AGAM</name>
<gene>
    <name evidence="1" type="ORF">PISMIDRAFT_96772</name>
</gene>
<reference evidence="1 2" key="1">
    <citation type="submission" date="2014-04" db="EMBL/GenBank/DDBJ databases">
        <authorList>
            <consortium name="DOE Joint Genome Institute"/>
            <person name="Kuo A."/>
            <person name="Kohler A."/>
            <person name="Costa M.D."/>
            <person name="Nagy L.G."/>
            <person name="Floudas D."/>
            <person name="Copeland A."/>
            <person name="Barry K.W."/>
            <person name="Cichocki N."/>
            <person name="Veneault-Fourrey C."/>
            <person name="LaButti K."/>
            <person name="Lindquist E.A."/>
            <person name="Lipzen A."/>
            <person name="Lundell T."/>
            <person name="Morin E."/>
            <person name="Murat C."/>
            <person name="Sun H."/>
            <person name="Tunlid A."/>
            <person name="Henrissat B."/>
            <person name="Grigoriev I.V."/>
            <person name="Hibbett D.S."/>
            <person name="Martin F."/>
            <person name="Nordberg H.P."/>
            <person name="Cantor M.N."/>
            <person name="Hua S.X."/>
        </authorList>
    </citation>
    <scope>NUCLEOTIDE SEQUENCE [LARGE SCALE GENOMIC DNA]</scope>
    <source>
        <strain evidence="1 2">441</strain>
    </source>
</reference>
<dbReference type="AlphaFoldDB" id="A0A0C9YKA8"/>
<evidence type="ECO:0000313" key="2">
    <source>
        <dbReference type="Proteomes" id="UP000054018"/>
    </source>
</evidence>
<feature type="non-terminal residue" evidence="1">
    <location>
        <position position="1"/>
    </location>
</feature>
<protein>
    <submittedName>
        <fullName evidence="1">Uncharacterized protein</fullName>
    </submittedName>
</protein>
<sequence length="143" mass="16001">CAIPIFTGLLPKLHNGQITKLLFVLACWHGLAKLRMHMDEMLSILEHVTWDLGNRLCSFADETCSAFSMRELRHETESCMRHQACLKGSLLAHSQVNATAPGTATSHCSKVLNLHTYKLHALGDYVSQIWLYGTTDSFSMQPV</sequence>
<dbReference type="EMBL" id="KN833708">
    <property type="protein sequence ID" value="KIK25405.1"/>
    <property type="molecule type" value="Genomic_DNA"/>
</dbReference>
<proteinExistence type="predicted"/>
<organism evidence="1 2">
    <name type="scientific">Pisolithus microcarpus 441</name>
    <dbReference type="NCBI Taxonomy" id="765257"/>
    <lineage>
        <taxon>Eukaryota</taxon>
        <taxon>Fungi</taxon>
        <taxon>Dikarya</taxon>
        <taxon>Basidiomycota</taxon>
        <taxon>Agaricomycotina</taxon>
        <taxon>Agaricomycetes</taxon>
        <taxon>Agaricomycetidae</taxon>
        <taxon>Boletales</taxon>
        <taxon>Sclerodermatineae</taxon>
        <taxon>Pisolithaceae</taxon>
        <taxon>Pisolithus</taxon>
    </lineage>
</organism>
<reference evidence="2" key="2">
    <citation type="submission" date="2015-01" db="EMBL/GenBank/DDBJ databases">
        <title>Evolutionary Origins and Diversification of the Mycorrhizal Mutualists.</title>
        <authorList>
            <consortium name="DOE Joint Genome Institute"/>
            <consortium name="Mycorrhizal Genomics Consortium"/>
            <person name="Kohler A."/>
            <person name="Kuo A."/>
            <person name="Nagy L.G."/>
            <person name="Floudas D."/>
            <person name="Copeland A."/>
            <person name="Barry K.W."/>
            <person name="Cichocki N."/>
            <person name="Veneault-Fourrey C."/>
            <person name="LaButti K."/>
            <person name="Lindquist E.A."/>
            <person name="Lipzen A."/>
            <person name="Lundell T."/>
            <person name="Morin E."/>
            <person name="Murat C."/>
            <person name="Riley R."/>
            <person name="Ohm R."/>
            <person name="Sun H."/>
            <person name="Tunlid A."/>
            <person name="Henrissat B."/>
            <person name="Grigoriev I.V."/>
            <person name="Hibbett D.S."/>
            <person name="Martin F."/>
        </authorList>
    </citation>
    <scope>NUCLEOTIDE SEQUENCE [LARGE SCALE GENOMIC DNA]</scope>
    <source>
        <strain evidence="2">441</strain>
    </source>
</reference>
<evidence type="ECO:0000313" key="1">
    <source>
        <dbReference type="EMBL" id="KIK25405.1"/>
    </source>
</evidence>
<dbReference type="STRING" id="765257.A0A0C9YKA8"/>
<dbReference type="OrthoDB" id="3269417at2759"/>
<dbReference type="Proteomes" id="UP000054018">
    <property type="component" value="Unassembled WGS sequence"/>
</dbReference>
<keyword evidence="2" id="KW-1185">Reference proteome</keyword>